<proteinExistence type="predicted"/>
<name>A0A0F9NL23_9ZZZZ</name>
<sequence>MKIVGIGYKKGSGKDQFASFMHTFIRCTQPGLQVKRVSFADKLKDLSHQLYGWAGLYPGVYYETRRDKKEMSLPLIGKSPRQLWIEVGNKLREVYQGTWIDFALRGVSADIIIIPDVRFKNEAWAIRDQGGVLVRIDRPGIPRGTDPAEVELDSYNTWDLIVDNAGDLTGLNYTAERLSRELINDIKTANS</sequence>
<dbReference type="InterPro" id="IPR027417">
    <property type="entry name" value="P-loop_NTPase"/>
</dbReference>
<dbReference type="AlphaFoldDB" id="A0A0F9NL23"/>
<dbReference type="EMBL" id="LAZR01006813">
    <property type="protein sequence ID" value="KKM89460.1"/>
    <property type="molecule type" value="Genomic_DNA"/>
</dbReference>
<organism evidence="1">
    <name type="scientific">marine sediment metagenome</name>
    <dbReference type="NCBI Taxonomy" id="412755"/>
    <lineage>
        <taxon>unclassified sequences</taxon>
        <taxon>metagenomes</taxon>
        <taxon>ecological metagenomes</taxon>
    </lineage>
</organism>
<comment type="caution">
    <text evidence="1">The sequence shown here is derived from an EMBL/GenBank/DDBJ whole genome shotgun (WGS) entry which is preliminary data.</text>
</comment>
<evidence type="ECO:0000313" key="1">
    <source>
        <dbReference type="EMBL" id="KKM89460.1"/>
    </source>
</evidence>
<accession>A0A0F9NL23</accession>
<reference evidence="1" key="1">
    <citation type="journal article" date="2015" name="Nature">
        <title>Complex archaea that bridge the gap between prokaryotes and eukaryotes.</title>
        <authorList>
            <person name="Spang A."/>
            <person name="Saw J.H."/>
            <person name="Jorgensen S.L."/>
            <person name="Zaremba-Niedzwiedzka K."/>
            <person name="Martijn J."/>
            <person name="Lind A.E."/>
            <person name="van Eijk R."/>
            <person name="Schleper C."/>
            <person name="Guy L."/>
            <person name="Ettema T.J."/>
        </authorList>
    </citation>
    <scope>NUCLEOTIDE SEQUENCE</scope>
</reference>
<gene>
    <name evidence="1" type="ORF">LCGC14_1248440</name>
</gene>
<protein>
    <recommendedName>
        <fullName evidence="2">Deoxynucleotide monophosphate kinase</fullName>
    </recommendedName>
</protein>
<dbReference type="Gene3D" id="3.40.50.300">
    <property type="entry name" value="P-loop containing nucleotide triphosphate hydrolases"/>
    <property type="match status" value="1"/>
</dbReference>
<evidence type="ECO:0008006" key="2">
    <source>
        <dbReference type="Google" id="ProtNLM"/>
    </source>
</evidence>